<organism evidence="4 5">
    <name type="scientific">Fodinibius sediminis</name>
    <dbReference type="NCBI Taxonomy" id="1214077"/>
    <lineage>
        <taxon>Bacteria</taxon>
        <taxon>Pseudomonadati</taxon>
        <taxon>Balneolota</taxon>
        <taxon>Balneolia</taxon>
        <taxon>Balneolales</taxon>
        <taxon>Balneolaceae</taxon>
        <taxon>Fodinibius</taxon>
    </lineage>
</organism>
<evidence type="ECO:0000256" key="2">
    <source>
        <dbReference type="SAM" id="SignalP"/>
    </source>
</evidence>
<dbReference type="Gene3D" id="2.60.40.1120">
    <property type="entry name" value="Carboxypeptidase-like, regulatory domain"/>
    <property type="match status" value="1"/>
</dbReference>
<gene>
    <name evidence="4" type="ORF">SAMN06265218_1048</name>
</gene>
<dbReference type="NCBIfam" id="TIGR04057">
    <property type="entry name" value="SusC_RagA_signa"/>
    <property type="match status" value="1"/>
</dbReference>
<dbReference type="InterPro" id="IPR012910">
    <property type="entry name" value="Plug_dom"/>
</dbReference>
<proteinExistence type="inferred from homology"/>
<evidence type="ECO:0000313" key="4">
    <source>
        <dbReference type="EMBL" id="SMO50490.1"/>
    </source>
</evidence>
<dbReference type="NCBIfam" id="TIGR04056">
    <property type="entry name" value="OMP_RagA_SusC"/>
    <property type="match status" value="1"/>
</dbReference>
<protein>
    <submittedName>
        <fullName evidence="4">TonB-linked outer membrane protein, SusC/RagA family</fullName>
    </submittedName>
</protein>
<evidence type="ECO:0000313" key="5">
    <source>
        <dbReference type="Proteomes" id="UP000317593"/>
    </source>
</evidence>
<evidence type="ECO:0000256" key="1">
    <source>
        <dbReference type="PROSITE-ProRule" id="PRU01360"/>
    </source>
</evidence>
<dbReference type="SUPFAM" id="SSF56935">
    <property type="entry name" value="Porins"/>
    <property type="match status" value="1"/>
</dbReference>
<feature type="domain" description="TonB-dependent receptor plug" evidence="3">
    <location>
        <begin position="222"/>
        <end position="328"/>
    </location>
</feature>
<keyword evidence="1" id="KW-1134">Transmembrane beta strand</keyword>
<name>A0A521BVP7_9BACT</name>
<dbReference type="InterPro" id="IPR023997">
    <property type="entry name" value="TonB-dep_OMP_SusC/RagA_CS"/>
</dbReference>
<comment type="similarity">
    <text evidence="1">Belongs to the TonB-dependent receptor family.</text>
</comment>
<dbReference type="Gene3D" id="2.170.130.10">
    <property type="entry name" value="TonB-dependent receptor, plug domain"/>
    <property type="match status" value="1"/>
</dbReference>
<feature type="signal peptide" evidence="2">
    <location>
        <begin position="1"/>
        <end position="27"/>
    </location>
</feature>
<comment type="subcellular location">
    <subcellularLocation>
        <location evidence="1">Cell outer membrane</location>
        <topology evidence="1">Multi-pass membrane protein</topology>
    </subcellularLocation>
</comment>
<dbReference type="SUPFAM" id="SSF49464">
    <property type="entry name" value="Carboxypeptidase regulatory domain-like"/>
    <property type="match status" value="1"/>
</dbReference>
<dbReference type="InterPro" id="IPR039426">
    <property type="entry name" value="TonB-dep_rcpt-like"/>
</dbReference>
<keyword evidence="1" id="KW-0812">Transmembrane</keyword>
<keyword evidence="1" id="KW-0813">Transport</keyword>
<dbReference type="GO" id="GO:0009279">
    <property type="term" value="C:cell outer membrane"/>
    <property type="evidence" value="ECO:0007669"/>
    <property type="project" value="UniProtKB-SubCell"/>
</dbReference>
<dbReference type="Pfam" id="PF13715">
    <property type="entry name" value="CarbopepD_reg_2"/>
    <property type="match status" value="1"/>
</dbReference>
<sequence length="479" mass="52562">MKYVKRCFFKVILPVLCLFLMSSFSQAQTLGSLHLTPVHTNGFTIEGGMNLGQALKEMERQYNVVFLYRTDTMSGKKIGSTKILSSNVEKALNKLLEGQGLQYKYLNPKTYGIYEVQEEVNREDILPVQEQVAGTVTDVESGETLPGVNILVKGTSRGASTDSNGDYQLTVPSLQDTLVFTYIGYQRQEVPIGGRTELDVALQPQAIAGEELVVVGYGTMRKTDLAGAVSTVNEEEFERVPTTNPLMSLQGRSAGLRIVSNSGLPGASASIRVRGEQSIRGSNSPIFVVDGNITNNIDHINHQDIESVSVLKDASAVAIYGSRGANGVILVNTKRGSNDAQPAITFHTYGAVQEESNLKLDLLNADEFLEIYTEAYTNMGVSTPWDQEDLAQYQGVNSDWYGEMLSPGYLSNSNLSVSGGSDKSTYFVSTNYTNHQGMVMGTDYDEINLRLNTDHQIRDWLTFGNSLNLFSSKRNRLNG</sequence>
<feature type="chain" id="PRO_5021888023" evidence="2">
    <location>
        <begin position="28"/>
        <end position="479"/>
    </location>
</feature>
<dbReference type="Gene3D" id="3.55.50.30">
    <property type="match status" value="1"/>
</dbReference>
<evidence type="ECO:0000259" key="3">
    <source>
        <dbReference type="Pfam" id="PF07715"/>
    </source>
</evidence>
<keyword evidence="2" id="KW-0732">Signal</keyword>
<dbReference type="Proteomes" id="UP000317593">
    <property type="component" value="Unassembled WGS sequence"/>
</dbReference>
<keyword evidence="5" id="KW-1185">Reference proteome</keyword>
<accession>A0A521BVP7</accession>
<dbReference type="InterPro" id="IPR008969">
    <property type="entry name" value="CarboxyPept-like_regulatory"/>
</dbReference>
<reference evidence="4 5" key="1">
    <citation type="submission" date="2017-05" db="EMBL/GenBank/DDBJ databases">
        <authorList>
            <person name="Varghese N."/>
            <person name="Submissions S."/>
        </authorList>
    </citation>
    <scope>NUCLEOTIDE SEQUENCE [LARGE SCALE GENOMIC DNA]</scope>
    <source>
        <strain evidence="4 5">DSM 21194</strain>
    </source>
</reference>
<dbReference type="InterPro" id="IPR023996">
    <property type="entry name" value="TonB-dep_OMP_SusC/RagA"/>
</dbReference>
<dbReference type="AlphaFoldDB" id="A0A521BVP7"/>
<keyword evidence="1" id="KW-0998">Cell outer membrane</keyword>
<dbReference type="OrthoDB" id="9768177at2"/>
<dbReference type="PROSITE" id="PS52016">
    <property type="entry name" value="TONB_DEPENDENT_REC_3"/>
    <property type="match status" value="1"/>
</dbReference>
<dbReference type="InterPro" id="IPR037066">
    <property type="entry name" value="Plug_dom_sf"/>
</dbReference>
<dbReference type="EMBL" id="FXTH01000004">
    <property type="protein sequence ID" value="SMO50490.1"/>
    <property type="molecule type" value="Genomic_DNA"/>
</dbReference>
<keyword evidence="1" id="KW-0472">Membrane</keyword>
<dbReference type="Pfam" id="PF07715">
    <property type="entry name" value="Plug"/>
    <property type="match status" value="1"/>
</dbReference>